<feature type="compositionally biased region" description="Basic residues" evidence="1">
    <location>
        <begin position="324"/>
        <end position="334"/>
    </location>
</feature>
<dbReference type="Proteomes" id="UP001153076">
    <property type="component" value="Unassembled WGS sequence"/>
</dbReference>
<dbReference type="Pfam" id="PF13963">
    <property type="entry name" value="Transpos_assoc"/>
    <property type="match status" value="1"/>
</dbReference>
<evidence type="ECO:0000259" key="2">
    <source>
        <dbReference type="Pfam" id="PF13963"/>
    </source>
</evidence>
<feature type="region of interest" description="Disordered" evidence="1">
    <location>
        <begin position="302"/>
        <end position="334"/>
    </location>
</feature>
<dbReference type="AlphaFoldDB" id="A0A9Q1QLP6"/>
<protein>
    <recommendedName>
        <fullName evidence="2">Transposase-associated domain-containing protein</fullName>
    </recommendedName>
</protein>
<gene>
    <name evidence="3" type="ORF">Cgig2_023708</name>
</gene>
<feature type="region of interest" description="Disordered" evidence="1">
    <location>
        <begin position="238"/>
        <end position="261"/>
    </location>
</feature>
<name>A0A9Q1QLP6_9CARY</name>
<dbReference type="EMBL" id="JAKOGI010000092">
    <property type="protein sequence ID" value="KAJ8444645.1"/>
    <property type="molecule type" value="Genomic_DNA"/>
</dbReference>
<dbReference type="OrthoDB" id="1395387at2759"/>
<organism evidence="3 4">
    <name type="scientific">Carnegiea gigantea</name>
    <dbReference type="NCBI Taxonomy" id="171969"/>
    <lineage>
        <taxon>Eukaryota</taxon>
        <taxon>Viridiplantae</taxon>
        <taxon>Streptophyta</taxon>
        <taxon>Embryophyta</taxon>
        <taxon>Tracheophyta</taxon>
        <taxon>Spermatophyta</taxon>
        <taxon>Magnoliopsida</taxon>
        <taxon>eudicotyledons</taxon>
        <taxon>Gunneridae</taxon>
        <taxon>Pentapetalae</taxon>
        <taxon>Caryophyllales</taxon>
        <taxon>Cactineae</taxon>
        <taxon>Cactaceae</taxon>
        <taxon>Cactoideae</taxon>
        <taxon>Echinocereeae</taxon>
        <taxon>Carnegiea</taxon>
    </lineage>
</organism>
<evidence type="ECO:0000256" key="1">
    <source>
        <dbReference type="SAM" id="MobiDB-lite"/>
    </source>
</evidence>
<accession>A0A9Q1QLP6</accession>
<dbReference type="InterPro" id="IPR029480">
    <property type="entry name" value="Transpos_assoc"/>
</dbReference>
<evidence type="ECO:0000313" key="3">
    <source>
        <dbReference type="EMBL" id="KAJ8444645.1"/>
    </source>
</evidence>
<comment type="caution">
    <text evidence="3">The sequence shown here is derived from an EMBL/GenBank/DDBJ whole genome shotgun (WGS) entry which is preliminary data.</text>
</comment>
<feature type="domain" description="Transposase-associated" evidence="2">
    <location>
        <begin position="94"/>
        <end position="145"/>
    </location>
</feature>
<sequence>MTIFPQTLRQFPPLLLSTPIATSRHLSSKEDEPKLKLKLRKGFRWAIVRFAATGIQGKGSTRCNHHLKICTTNYDTCISSHSKGHKHNCDNVAFPNENIQMGRRTIRCPCNNCLNVYFKTRRDVRYDLLKNGILQSYTIWDKHGEHMDNFHANNEVEVNENLDYEDMLDMLQVASGVIGTGMVGRGQGKNTRRNAEGGRGVSVQNEVQFLGKGMNNMGSFGLDIDIGSNTHSPIEEEVRNYSLGPSPPRDQQGGEKRKYPSKFARRAEVVLTAHEAADATRKADANGLDNNQNQRVRAKYMHAKRQRIQSEPNDSNSSQAYATHTKKGKGQRGKYRSLVVEKKTLGGQCKLEVEIPDYNKFKIKDSEHELPSPRLQAFVMYAMQRLYRYWKSCLHTYYKECGATHEERLDNPPEDFLIDDWRHCCVTFDSDDFKTKKNNNVKPTADVISLVEHTHTDDERVLVWVDDKRLKQVHSDFHDLVQNKDKEGAP</sequence>
<evidence type="ECO:0000313" key="4">
    <source>
        <dbReference type="Proteomes" id="UP001153076"/>
    </source>
</evidence>
<keyword evidence="4" id="KW-1185">Reference proteome</keyword>
<proteinExistence type="predicted"/>
<reference evidence="3" key="1">
    <citation type="submission" date="2022-04" db="EMBL/GenBank/DDBJ databases">
        <title>Carnegiea gigantea Genome sequencing and assembly v2.</title>
        <authorList>
            <person name="Copetti D."/>
            <person name="Sanderson M.J."/>
            <person name="Burquez A."/>
            <person name="Wojciechowski M.F."/>
        </authorList>
    </citation>
    <scope>NUCLEOTIDE SEQUENCE</scope>
    <source>
        <strain evidence="3">SGP5-SGP5p</strain>
        <tissue evidence="3">Aerial part</tissue>
    </source>
</reference>
<feature type="compositionally biased region" description="Polar residues" evidence="1">
    <location>
        <begin position="309"/>
        <end position="322"/>
    </location>
</feature>